<keyword evidence="7" id="KW-0812">Transmembrane</keyword>
<dbReference type="OrthoDB" id="2379189at2"/>
<evidence type="ECO:0000256" key="1">
    <source>
        <dbReference type="ARBA" id="ARBA00004236"/>
    </source>
</evidence>
<feature type="transmembrane region" description="Helical" evidence="7">
    <location>
        <begin position="182"/>
        <end position="204"/>
    </location>
</feature>
<dbReference type="FunFam" id="1.10.287.950:FF:000001">
    <property type="entry name" value="Methyl-accepting chemotaxis sensory transducer"/>
    <property type="match status" value="1"/>
</dbReference>
<evidence type="ECO:0000256" key="5">
    <source>
        <dbReference type="ARBA" id="ARBA00029447"/>
    </source>
</evidence>
<dbReference type="SMART" id="SM00304">
    <property type="entry name" value="HAMP"/>
    <property type="match status" value="1"/>
</dbReference>
<dbReference type="Gene3D" id="6.10.340.10">
    <property type="match status" value="1"/>
</dbReference>
<dbReference type="RefSeq" id="WP_094236379.1">
    <property type="nucleotide sequence ID" value="NZ_CP022657.1"/>
</dbReference>
<sequence length="564" mass="62054">MKLSKLIKWMCAIVLILSLINATSLYWLFVSYHEELKMVDRKYEFKLLGVELMDASNRLTKHAQSYVQFGETAHKDAYLQEVSNVKAWDKAEARLVEIGAPKEDLDLITQARWALLKLQAREETAIRLADEKRFDSARDMLFGKEYEQEKQTITNLLVAFETRMDDRLSNEAYVASRKTANILNWVNVVVALTLIAAVATGIVLHKRITKPLREVMEVAEKMAKGDLRVQEMAVLHEDEVGVVARAVNSMAASLRSIILKANDTTVQVAASSQQLLIHAERTSYTTERIAAAIQEVASGAETQMRGAEDSLASMEEMAEGIKRIAETTGVVAEASQVTEQEAEHGNESIQKVVRQMGTIQEETDNVANVIQQLNEHSQQIGNIVEVITEIASQTNLLSLNAAIEAARAGEHGKGFAVVATEVRKLAEQSQRSAGQIAKLIEHIQTDTARAVQAMEKSSSEVQEGKDIVDEAGVAFQKILSATQHVTDQIADISSASEEMSAGSVQVTSSVEELTRIARQSAYSSNNVAASSQEQLALIQEITASMSTLTEVSQDLHDTIGQFKI</sequence>
<dbReference type="InterPro" id="IPR004090">
    <property type="entry name" value="Chemotax_Me-accpt_rcpt"/>
</dbReference>
<dbReference type="Proteomes" id="UP000214688">
    <property type="component" value="Chromosome"/>
</dbReference>
<dbReference type="GO" id="GO:0006935">
    <property type="term" value="P:chemotaxis"/>
    <property type="evidence" value="ECO:0007669"/>
    <property type="project" value="InterPro"/>
</dbReference>
<evidence type="ECO:0000256" key="7">
    <source>
        <dbReference type="SAM" id="Phobius"/>
    </source>
</evidence>
<dbReference type="PRINTS" id="PR00260">
    <property type="entry name" value="CHEMTRNSDUCR"/>
</dbReference>
<dbReference type="GO" id="GO:0004888">
    <property type="term" value="F:transmembrane signaling receptor activity"/>
    <property type="evidence" value="ECO:0007669"/>
    <property type="project" value="InterPro"/>
</dbReference>
<comment type="subcellular location">
    <subcellularLocation>
        <location evidence="1">Cell membrane</location>
    </subcellularLocation>
</comment>
<evidence type="ECO:0000256" key="6">
    <source>
        <dbReference type="PROSITE-ProRule" id="PRU00284"/>
    </source>
</evidence>
<dbReference type="PROSITE" id="PS50111">
    <property type="entry name" value="CHEMOTAXIS_TRANSDUC_2"/>
    <property type="match status" value="1"/>
</dbReference>
<organism evidence="10 11">
    <name type="scientific">Tumebacillus algifaecis</name>
    <dbReference type="NCBI Taxonomy" id="1214604"/>
    <lineage>
        <taxon>Bacteria</taxon>
        <taxon>Bacillati</taxon>
        <taxon>Bacillota</taxon>
        <taxon>Bacilli</taxon>
        <taxon>Bacillales</taxon>
        <taxon>Alicyclobacillaceae</taxon>
        <taxon>Tumebacillus</taxon>
    </lineage>
</organism>
<dbReference type="PROSITE" id="PS50885">
    <property type="entry name" value="HAMP"/>
    <property type="match status" value="1"/>
</dbReference>
<keyword evidence="4 6" id="KW-0807">Transducer</keyword>
<dbReference type="Pfam" id="PF00672">
    <property type="entry name" value="HAMP"/>
    <property type="match status" value="1"/>
</dbReference>
<dbReference type="InterPro" id="IPR003660">
    <property type="entry name" value="HAMP_dom"/>
</dbReference>
<dbReference type="GO" id="GO:0007165">
    <property type="term" value="P:signal transduction"/>
    <property type="evidence" value="ECO:0007669"/>
    <property type="project" value="UniProtKB-KW"/>
</dbReference>
<dbReference type="SUPFAM" id="SSF58104">
    <property type="entry name" value="Methyl-accepting chemotaxis protein (MCP) signaling domain"/>
    <property type="match status" value="1"/>
</dbReference>
<dbReference type="PANTHER" id="PTHR32089">
    <property type="entry name" value="METHYL-ACCEPTING CHEMOTAXIS PROTEIN MCPB"/>
    <property type="match status" value="1"/>
</dbReference>
<accession>A0A223D0J1</accession>
<evidence type="ECO:0000256" key="3">
    <source>
        <dbReference type="ARBA" id="ARBA00023136"/>
    </source>
</evidence>
<evidence type="ECO:0000259" key="8">
    <source>
        <dbReference type="PROSITE" id="PS50111"/>
    </source>
</evidence>
<dbReference type="EMBL" id="CP022657">
    <property type="protein sequence ID" value="ASS75130.1"/>
    <property type="molecule type" value="Genomic_DNA"/>
</dbReference>
<dbReference type="GO" id="GO:0005886">
    <property type="term" value="C:plasma membrane"/>
    <property type="evidence" value="ECO:0007669"/>
    <property type="project" value="UniProtKB-SubCell"/>
</dbReference>
<protein>
    <recommendedName>
        <fullName evidence="12">Methyl-accepting chemotaxis protein</fullName>
    </recommendedName>
</protein>
<dbReference type="CDD" id="cd11386">
    <property type="entry name" value="MCP_signal"/>
    <property type="match status" value="1"/>
</dbReference>
<keyword evidence="2" id="KW-1003">Cell membrane</keyword>
<dbReference type="InterPro" id="IPR004089">
    <property type="entry name" value="MCPsignal_dom"/>
</dbReference>
<dbReference type="KEGG" id="tab:CIG75_09155"/>
<name>A0A223D0J1_9BACL</name>
<proteinExistence type="inferred from homology"/>
<dbReference type="SMART" id="SM00283">
    <property type="entry name" value="MA"/>
    <property type="match status" value="1"/>
</dbReference>
<feature type="transmembrane region" description="Helical" evidence="7">
    <location>
        <begin position="6"/>
        <end position="29"/>
    </location>
</feature>
<evidence type="ECO:0000256" key="2">
    <source>
        <dbReference type="ARBA" id="ARBA00022475"/>
    </source>
</evidence>
<dbReference type="PANTHER" id="PTHR32089:SF112">
    <property type="entry name" value="LYSOZYME-LIKE PROTEIN-RELATED"/>
    <property type="match status" value="1"/>
</dbReference>
<comment type="similarity">
    <text evidence="5">Belongs to the methyl-accepting chemotaxis (MCP) protein family.</text>
</comment>
<dbReference type="Gene3D" id="1.10.287.950">
    <property type="entry name" value="Methyl-accepting chemotaxis protein"/>
    <property type="match status" value="1"/>
</dbReference>
<feature type="domain" description="HAMP" evidence="9">
    <location>
        <begin position="206"/>
        <end position="259"/>
    </location>
</feature>
<evidence type="ECO:0000259" key="9">
    <source>
        <dbReference type="PROSITE" id="PS50885"/>
    </source>
</evidence>
<dbReference type="Pfam" id="PF00015">
    <property type="entry name" value="MCPsignal"/>
    <property type="match status" value="1"/>
</dbReference>
<evidence type="ECO:0000256" key="4">
    <source>
        <dbReference type="ARBA" id="ARBA00023224"/>
    </source>
</evidence>
<evidence type="ECO:0000313" key="10">
    <source>
        <dbReference type="EMBL" id="ASS75130.1"/>
    </source>
</evidence>
<dbReference type="CDD" id="cd06225">
    <property type="entry name" value="HAMP"/>
    <property type="match status" value="1"/>
</dbReference>
<evidence type="ECO:0000313" key="11">
    <source>
        <dbReference type="Proteomes" id="UP000214688"/>
    </source>
</evidence>
<reference evidence="10 11" key="1">
    <citation type="journal article" date="2015" name="Int. J. Syst. Evol. Microbiol.">
        <title>Tumebacillus algifaecis sp. nov., isolated from decomposing algal scum.</title>
        <authorList>
            <person name="Wu Y.F."/>
            <person name="Zhang B."/>
            <person name="Xing P."/>
            <person name="Wu Q.L."/>
            <person name="Liu S.J."/>
        </authorList>
    </citation>
    <scope>NUCLEOTIDE SEQUENCE [LARGE SCALE GENOMIC DNA]</scope>
    <source>
        <strain evidence="10 11">THMBR28</strain>
    </source>
</reference>
<keyword evidence="7" id="KW-1133">Transmembrane helix</keyword>
<gene>
    <name evidence="10" type="ORF">CIG75_09155</name>
</gene>
<feature type="domain" description="Methyl-accepting transducer" evidence="8">
    <location>
        <begin position="278"/>
        <end position="514"/>
    </location>
</feature>
<dbReference type="AlphaFoldDB" id="A0A223D0J1"/>
<keyword evidence="3 7" id="KW-0472">Membrane</keyword>
<evidence type="ECO:0008006" key="12">
    <source>
        <dbReference type="Google" id="ProtNLM"/>
    </source>
</evidence>
<keyword evidence="11" id="KW-1185">Reference proteome</keyword>